<protein>
    <submittedName>
        <fullName evidence="4">LITAF domain-containing protein</fullName>
    </submittedName>
</protein>
<dbReference type="WBParaSite" id="OFLC_0000005301-mRNA-1">
    <property type="protein sequence ID" value="OFLC_0000005301-mRNA-1"/>
    <property type="gene ID" value="OFLC_0000005301"/>
</dbReference>
<evidence type="ECO:0000313" key="2">
    <source>
        <dbReference type="EMBL" id="VDO24350.1"/>
    </source>
</evidence>
<keyword evidence="1" id="KW-1133">Transmembrane helix</keyword>
<dbReference type="STRING" id="387005.A0A183GXU4"/>
<proteinExistence type="predicted"/>
<evidence type="ECO:0000313" key="3">
    <source>
        <dbReference type="Proteomes" id="UP000267606"/>
    </source>
</evidence>
<keyword evidence="1" id="KW-0472">Membrane</keyword>
<dbReference type="EMBL" id="UZAJ01000013">
    <property type="protein sequence ID" value="VDO24350.1"/>
    <property type="molecule type" value="Genomic_DNA"/>
</dbReference>
<evidence type="ECO:0000256" key="1">
    <source>
        <dbReference type="SAM" id="Phobius"/>
    </source>
</evidence>
<dbReference type="AlphaFoldDB" id="A0A183GXU4"/>
<evidence type="ECO:0000313" key="4">
    <source>
        <dbReference type="WBParaSite" id="OFLC_0000005301-mRNA-1"/>
    </source>
</evidence>
<name>A0A183GXU4_9BILA</name>
<reference evidence="4" key="1">
    <citation type="submission" date="2016-06" db="UniProtKB">
        <authorList>
            <consortium name="WormBaseParasite"/>
        </authorList>
    </citation>
    <scope>IDENTIFICATION</scope>
</reference>
<feature type="transmembrane region" description="Helical" evidence="1">
    <location>
        <begin position="52"/>
        <end position="72"/>
    </location>
</feature>
<dbReference type="Proteomes" id="UP000267606">
    <property type="component" value="Unassembled WGS sequence"/>
</dbReference>
<sequence length="94" mass="10491">MDRRKVQDGDEMGYELDEASASKQPNAAMAAVSNKLLKAVDQCSCCKCAKRWQLAILANFGFLIVFGIRCNFGAAKNHMARDYTDPWGKHHPND</sequence>
<reference evidence="2 3" key="2">
    <citation type="submission" date="2018-11" db="EMBL/GenBank/DDBJ databases">
        <authorList>
            <consortium name="Pathogen Informatics"/>
        </authorList>
    </citation>
    <scope>NUCLEOTIDE SEQUENCE [LARGE SCALE GENOMIC DNA]</scope>
</reference>
<accession>A0A183GXU4</accession>
<gene>
    <name evidence="2" type="ORF">OFLC_LOCUS54</name>
</gene>
<keyword evidence="3" id="KW-1185">Reference proteome</keyword>
<keyword evidence="1" id="KW-0812">Transmembrane</keyword>
<organism evidence="4">
    <name type="scientific">Onchocerca flexuosa</name>
    <dbReference type="NCBI Taxonomy" id="387005"/>
    <lineage>
        <taxon>Eukaryota</taxon>
        <taxon>Metazoa</taxon>
        <taxon>Ecdysozoa</taxon>
        <taxon>Nematoda</taxon>
        <taxon>Chromadorea</taxon>
        <taxon>Rhabditida</taxon>
        <taxon>Spirurina</taxon>
        <taxon>Spiruromorpha</taxon>
        <taxon>Filarioidea</taxon>
        <taxon>Onchocercidae</taxon>
        <taxon>Onchocerca</taxon>
    </lineage>
</organism>